<evidence type="ECO:0000256" key="1">
    <source>
        <dbReference type="ARBA" id="ARBA00004196"/>
    </source>
</evidence>
<evidence type="ECO:0000256" key="3">
    <source>
        <dbReference type="ARBA" id="ARBA00022448"/>
    </source>
</evidence>
<keyword evidence="4" id="KW-0732">Signal</keyword>
<feature type="domain" description="Fe/B12 periplasmic-binding" evidence="6">
    <location>
        <begin position="96"/>
        <end position="363"/>
    </location>
</feature>
<feature type="compositionally biased region" description="Low complexity" evidence="5">
    <location>
        <begin position="56"/>
        <end position="76"/>
    </location>
</feature>
<feature type="region of interest" description="Disordered" evidence="5">
    <location>
        <begin position="52"/>
        <end position="76"/>
    </location>
</feature>
<reference evidence="7" key="1">
    <citation type="submission" date="2023-11" db="EMBL/GenBank/DDBJ databases">
        <title>Scrofimicrobium hongkongense sp. nov., isolated from a patient with peritonitis.</title>
        <authorList>
            <person name="Lao H.Y."/>
            <person name="Wong A.Y.P."/>
            <person name="Ng T.L."/>
            <person name="Wong R.Y.L."/>
            <person name="Yau M.C.Y."/>
            <person name="Lam J.Y.W."/>
            <person name="Siu G.K.H."/>
        </authorList>
    </citation>
    <scope>NUCLEOTIDE SEQUENCE</scope>
    <source>
        <strain evidence="7">R131</strain>
    </source>
</reference>
<dbReference type="EMBL" id="CP138335">
    <property type="protein sequence ID" value="XBW08775.1"/>
    <property type="molecule type" value="Genomic_DNA"/>
</dbReference>
<proteinExistence type="inferred from homology"/>
<gene>
    <name evidence="7" type="ORF">SAC06_04255</name>
</gene>
<accession>A0AAU7VBK4</accession>
<comment type="subcellular location">
    <subcellularLocation>
        <location evidence="1">Cell envelope</location>
    </subcellularLocation>
</comment>
<dbReference type="AlphaFoldDB" id="A0AAU7VBK4"/>
<dbReference type="PROSITE" id="PS50983">
    <property type="entry name" value="FE_B12_PBP"/>
    <property type="match status" value="1"/>
</dbReference>
<dbReference type="GO" id="GO:0030288">
    <property type="term" value="C:outer membrane-bounded periplasmic space"/>
    <property type="evidence" value="ECO:0007669"/>
    <property type="project" value="TreeGrafter"/>
</dbReference>
<evidence type="ECO:0000256" key="2">
    <source>
        <dbReference type="ARBA" id="ARBA00008814"/>
    </source>
</evidence>
<dbReference type="GO" id="GO:1901678">
    <property type="term" value="P:iron coordination entity transport"/>
    <property type="evidence" value="ECO:0007669"/>
    <property type="project" value="UniProtKB-ARBA"/>
</dbReference>
<keyword evidence="3" id="KW-0813">Transport</keyword>
<dbReference type="RefSeq" id="WP_350258975.1">
    <property type="nucleotide sequence ID" value="NZ_CP138335.1"/>
</dbReference>
<organism evidence="7">
    <name type="scientific">Scrofimicrobium appendicitidis</name>
    <dbReference type="NCBI Taxonomy" id="3079930"/>
    <lineage>
        <taxon>Bacteria</taxon>
        <taxon>Bacillati</taxon>
        <taxon>Actinomycetota</taxon>
        <taxon>Actinomycetes</taxon>
        <taxon>Actinomycetales</taxon>
        <taxon>Actinomycetaceae</taxon>
        <taxon>Scrofimicrobium</taxon>
    </lineage>
</organism>
<name>A0AAU7VBK4_9ACTO</name>
<dbReference type="PANTHER" id="PTHR30532">
    <property type="entry name" value="IRON III DICITRATE-BINDING PERIPLASMIC PROTEIN"/>
    <property type="match status" value="1"/>
</dbReference>
<dbReference type="KEGG" id="sapp:SAC06_04255"/>
<evidence type="ECO:0000256" key="5">
    <source>
        <dbReference type="SAM" id="MobiDB-lite"/>
    </source>
</evidence>
<dbReference type="Pfam" id="PF01497">
    <property type="entry name" value="Peripla_BP_2"/>
    <property type="match status" value="1"/>
</dbReference>
<evidence type="ECO:0000259" key="6">
    <source>
        <dbReference type="PROSITE" id="PS50983"/>
    </source>
</evidence>
<evidence type="ECO:0000256" key="4">
    <source>
        <dbReference type="ARBA" id="ARBA00022729"/>
    </source>
</evidence>
<dbReference type="PANTHER" id="PTHR30532:SF28">
    <property type="entry name" value="PETROBACTIN-BINDING PROTEIN YCLQ"/>
    <property type="match status" value="1"/>
</dbReference>
<feature type="compositionally biased region" description="Polar residues" evidence="5">
    <location>
        <begin position="10"/>
        <end position="23"/>
    </location>
</feature>
<comment type="similarity">
    <text evidence="2">Belongs to the bacterial solute-binding protein 8 family.</text>
</comment>
<dbReference type="InterPro" id="IPR051313">
    <property type="entry name" value="Bact_iron-sidero_bind"/>
</dbReference>
<sequence>MNVRMHRQAAGTTAAPTGRQQNWLHRSSVTRPTLAALGLLTAGALLAGCSAGGPPSGQSGSEGTQSESAAPAEQASGTVTIEDNHGQIEVPVNPERVVALDNTTFQTLSDWGVELAAAPKGVMGQLWPEYTQNEAVLDVGNHGEPNLEAVIEADPELIIGGYRFAKYYDDLKKIQPVTIEINAREGEDHVAEMKRQAQILGQIFDREQEAQELATQLDQSISEAKSAYNGEDTVVGLITSGGKIAYAAPGEGRGVGLLFPTLGLKPGIEQAAEDTSHGDEISVEAIAQANPEWLVVLDRDGALEVDDYVPAKELIEQSEALKEVPAVKKGQIIYLDPNFYLDEGIQAYTKLFNQVAEQFAAAQKG</sequence>
<protein>
    <submittedName>
        <fullName evidence="7">ABC transporter substrate-binding protein</fullName>
    </submittedName>
</protein>
<evidence type="ECO:0000313" key="7">
    <source>
        <dbReference type="EMBL" id="XBW08775.1"/>
    </source>
</evidence>
<dbReference type="SUPFAM" id="SSF53807">
    <property type="entry name" value="Helical backbone' metal receptor"/>
    <property type="match status" value="1"/>
</dbReference>
<feature type="region of interest" description="Disordered" evidence="5">
    <location>
        <begin position="1"/>
        <end position="23"/>
    </location>
</feature>
<dbReference type="InterPro" id="IPR002491">
    <property type="entry name" value="ABC_transptr_periplasmic_BD"/>
</dbReference>
<dbReference type="Gene3D" id="3.40.50.1980">
    <property type="entry name" value="Nitrogenase molybdenum iron protein domain"/>
    <property type="match status" value="2"/>
</dbReference>